<evidence type="ECO:0000256" key="6">
    <source>
        <dbReference type="ARBA" id="ARBA00023136"/>
    </source>
</evidence>
<dbReference type="PROSITE" id="PS01315">
    <property type="entry name" value="CDS"/>
    <property type="match status" value="1"/>
</dbReference>
<dbReference type="PANTHER" id="PTHR43535:SF1">
    <property type="entry name" value="PHOSPHATIDATE CYTIDYLYLTRANSFERASE"/>
    <property type="match status" value="1"/>
</dbReference>
<name>A0A285R4U6_9HYPH</name>
<keyword evidence="5 8" id="KW-1133">Transmembrane helix</keyword>
<dbReference type="GO" id="GO:0005886">
    <property type="term" value="C:plasma membrane"/>
    <property type="evidence" value="ECO:0007669"/>
    <property type="project" value="TreeGrafter"/>
</dbReference>
<dbReference type="Pfam" id="PF01148">
    <property type="entry name" value="CTP_transf_1"/>
    <property type="match status" value="1"/>
</dbReference>
<sequence>MSLFADMTPLHSAIAGIWGILILASIVVFALKRLQPDRDHSELVSRTVSWWGMIALFTAAFLLSPTLSIVLFALVSFLAFKEYLSMIPTRRADRRVLFWAYLSIPVQYYWVADGWYGMFAVFIPVYMFLFLPFSMLMTQQTEGFLKAIGTLNWGLMLCVFSLSHAAFLLVLPLVGNTDPQAGAGLLLYLVFLTQFNDVAQYTWGRLFGSKPIVPVVSPKKTWEGFLGGLLTTTVAAVLVAPLVTPFDWQQAAASGLMIAAAGFIGDVTVSAVKRDLGVKDTGSLIPGHGGIMDRIDSLTFTAPLFFHFVRYFHA</sequence>
<evidence type="ECO:0000313" key="9">
    <source>
        <dbReference type="EMBL" id="SOB89145.1"/>
    </source>
</evidence>
<evidence type="ECO:0000256" key="4">
    <source>
        <dbReference type="ARBA" id="ARBA00022692"/>
    </source>
</evidence>
<feature type="transmembrane region" description="Helical" evidence="8">
    <location>
        <begin position="185"/>
        <end position="203"/>
    </location>
</feature>
<dbReference type="RefSeq" id="WP_208980248.1">
    <property type="nucleotide sequence ID" value="NZ_JAJGNR010000001.1"/>
</dbReference>
<comment type="subcellular location">
    <subcellularLocation>
        <location evidence="1">Membrane</location>
        <topology evidence="1">Multi-pass membrane protein</topology>
    </subcellularLocation>
</comment>
<protein>
    <recommendedName>
        <fullName evidence="7">Phosphatidate cytidylyltransferase</fullName>
        <ecNumber evidence="7">2.7.7.41</ecNumber>
    </recommendedName>
</protein>
<feature type="transmembrane region" description="Helical" evidence="8">
    <location>
        <begin position="12"/>
        <end position="31"/>
    </location>
</feature>
<dbReference type="GO" id="GO:0016024">
    <property type="term" value="P:CDP-diacylglycerol biosynthetic process"/>
    <property type="evidence" value="ECO:0007669"/>
    <property type="project" value="UniProtKB-UniPathway"/>
</dbReference>
<keyword evidence="4 7" id="KW-0812">Transmembrane</keyword>
<evidence type="ECO:0000256" key="5">
    <source>
        <dbReference type="ARBA" id="ARBA00022989"/>
    </source>
</evidence>
<proteinExistence type="inferred from homology"/>
<feature type="transmembrane region" description="Helical" evidence="8">
    <location>
        <begin position="224"/>
        <end position="244"/>
    </location>
</feature>
<dbReference type="Proteomes" id="UP000219331">
    <property type="component" value="Unassembled WGS sequence"/>
</dbReference>
<dbReference type="InterPro" id="IPR000374">
    <property type="entry name" value="PC_trans"/>
</dbReference>
<dbReference type="EMBL" id="OBML01000001">
    <property type="protein sequence ID" value="SOB89145.1"/>
    <property type="molecule type" value="Genomic_DNA"/>
</dbReference>
<dbReference type="STRING" id="538381.GCA_001696535_01135"/>
<evidence type="ECO:0000313" key="10">
    <source>
        <dbReference type="Proteomes" id="UP000219331"/>
    </source>
</evidence>
<organism evidence="9 10">
    <name type="scientific">Stappia indica</name>
    <dbReference type="NCBI Taxonomy" id="538381"/>
    <lineage>
        <taxon>Bacteria</taxon>
        <taxon>Pseudomonadati</taxon>
        <taxon>Pseudomonadota</taxon>
        <taxon>Alphaproteobacteria</taxon>
        <taxon>Hyphomicrobiales</taxon>
        <taxon>Stappiaceae</taxon>
        <taxon>Stappia</taxon>
    </lineage>
</organism>
<evidence type="ECO:0000256" key="7">
    <source>
        <dbReference type="RuleBase" id="RU003938"/>
    </source>
</evidence>
<dbReference type="EC" id="2.7.7.41" evidence="7"/>
<keyword evidence="7 9" id="KW-0548">Nucleotidyltransferase</keyword>
<dbReference type="AlphaFoldDB" id="A0A285R4U6"/>
<feature type="transmembrane region" description="Helical" evidence="8">
    <location>
        <begin position="116"/>
        <end position="138"/>
    </location>
</feature>
<feature type="transmembrane region" description="Helical" evidence="8">
    <location>
        <begin position="51"/>
        <end position="80"/>
    </location>
</feature>
<keyword evidence="10" id="KW-1185">Reference proteome</keyword>
<feature type="transmembrane region" description="Helical" evidence="8">
    <location>
        <begin position="150"/>
        <end position="173"/>
    </location>
</feature>
<reference evidence="9 10" key="1">
    <citation type="submission" date="2017-08" db="EMBL/GenBank/DDBJ databases">
        <authorList>
            <person name="de Groot N.N."/>
        </authorList>
    </citation>
    <scope>NUCLEOTIDE SEQUENCE [LARGE SCALE GENOMIC DNA]</scope>
    <source>
        <strain evidence="9 10">USBA 352</strain>
    </source>
</reference>
<keyword evidence="6 8" id="KW-0472">Membrane</keyword>
<evidence type="ECO:0000256" key="8">
    <source>
        <dbReference type="SAM" id="Phobius"/>
    </source>
</evidence>
<accession>A0A285R4U6</accession>
<dbReference type="PANTHER" id="PTHR43535">
    <property type="entry name" value="PHOSPHATIDATE CYTIDYLYLTRANSFERASE"/>
    <property type="match status" value="1"/>
</dbReference>
<dbReference type="GO" id="GO:0009273">
    <property type="term" value="P:peptidoglycan-based cell wall biogenesis"/>
    <property type="evidence" value="ECO:0007669"/>
    <property type="project" value="TreeGrafter"/>
</dbReference>
<comment type="similarity">
    <text evidence="2 7">Belongs to the CDS family.</text>
</comment>
<evidence type="ECO:0000256" key="1">
    <source>
        <dbReference type="ARBA" id="ARBA00004141"/>
    </source>
</evidence>
<gene>
    <name evidence="9" type="ORF">SAMN05421512_10153</name>
</gene>
<feature type="transmembrane region" description="Helical" evidence="8">
    <location>
        <begin position="92"/>
        <end position="110"/>
    </location>
</feature>
<evidence type="ECO:0000256" key="2">
    <source>
        <dbReference type="ARBA" id="ARBA00010185"/>
    </source>
</evidence>
<keyword evidence="3 7" id="KW-0808">Transferase</keyword>
<feature type="transmembrane region" description="Helical" evidence="8">
    <location>
        <begin position="250"/>
        <end position="269"/>
    </location>
</feature>
<comment type="catalytic activity">
    <reaction evidence="7">
        <text>a 1,2-diacyl-sn-glycero-3-phosphate + CTP + H(+) = a CDP-1,2-diacyl-sn-glycerol + diphosphate</text>
        <dbReference type="Rhea" id="RHEA:16229"/>
        <dbReference type="ChEBI" id="CHEBI:15378"/>
        <dbReference type="ChEBI" id="CHEBI:33019"/>
        <dbReference type="ChEBI" id="CHEBI:37563"/>
        <dbReference type="ChEBI" id="CHEBI:58332"/>
        <dbReference type="ChEBI" id="CHEBI:58608"/>
        <dbReference type="EC" id="2.7.7.41"/>
    </reaction>
</comment>
<evidence type="ECO:0000256" key="3">
    <source>
        <dbReference type="ARBA" id="ARBA00022679"/>
    </source>
</evidence>
<dbReference type="UniPathway" id="UPA00557">
    <property type="reaction ID" value="UER00614"/>
</dbReference>
<dbReference type="GO" id="GO:0004605">
    <property type="term" value="F:phosphatidate cytidylyltransferase activity"/>
    <property type="evidence" value="ECO:0007669"/>
    <property type="project" value="UniProtKB-EC"/>
</dbReference>
<comment type="pathway">
    <text evidence="7">Phospholipid metabolism; CDP-diacylglycerol biosynthesis; CDP-diacylglycerol from sn-glycerol 3-phosphate: step 3/3.</text>
</comment>